<accession>A0ABN2TBW5</accession>
<dbReference type="Pfam" id="PF01988">
    <property type="entry name" value="VIT1"/>
    <property type="match status" value="1"/>
</dbReference>
<evidence type="ECO:0000256" key="4">
    <source>
        <dbReference type="ARBA" id="ARBA00023136"/>
    </source>
</evidence>
<evidence type="ECO:0000256" key="1">
    <source>
        <dbReference type="ARBA" id="ARBA00004127"/>
    </source>
</evidence>
<dbReference type="RefSeq" id="WP_344662773.1">
    <property type="nucleotide sequence ID" value="NZ_BAAAQM010000082.1"/>
</dbReference>
<evidence type="ECO:0008006" key="9">
    <source>
        <dbReference type="Google" id="ProtNLM"/>
    </source>
</evidence>
<comment type="caution">
    <text evidence="7">The sequence shown here is derived from an EMBL/GenBank/DDBJ whole genome shotgun (WGS) entry which is preliminary data.</text>
</comment>
<dbReference type="Proteomes" id="UP001499854">
    <property type="component" value="Unassembled WGS sequence"/>
</dbReference>
<gene>
    <name evidence="7" type="ORF">GCM10009838_83530</name>
</gene>
<reference evidence="7 8" key="1">
    <citation type="journal article" date="2019" name="Int. J. Syst. Evol. Microbiol.">
        <title>The Global Catalogue of Microorganisms (GCM) 10K type strain sequencing project: providing services to taxonomists for standard genome sequencing and annotation.</title>
        <authorList>
            <consortium name="The Broad Institute Genomics Platform"/>
            <consortium name="The Broad Institute Genome Sequencing Center for Infectious Disease"/>
            <person name="Wu L."/>
            <person name="Ma J."/>
        </authorList>
    </citation>
    <scope>NUCLEOTIDE SEQUENCE [LARGE SCALE GENOMIC DNA]</scope>
    <source>
        <strain evidence="7 8">JCM 16013</strain>
    </source>
</reference>
<dbReference type="InterPro" id="IPR008217">
    <property type="entry name" value="Ccc1_fam"/>
</dbReference>
<feature type="transmembrane region" description="Helical" evidence="6">
    <location>
        <begin position="211"/>
        <end position="233"/>
    </location>
</feature>
<comment type="subcellular location">
    <subcellularLocation>
        <location evidence="1">Endomembrane system</location>
        <topology evidence="1">Multi-pass membrane protein</topology>
    </subcellularLocation>
</comment>
<feature type="region of interest" description="Disordered" evidence="5">
    <location>
        <begin position="1"/>
        <end position="74"/>
    </location>
</feature>
<sequence>MNHADAPATVVDSTASGGAPGAHSVPAARNASEAITGPEDRIPESGSGAGSGPADPGPAAYQGPSIPKDHHRDVNGGWLRPAVFGVTDGLVSNFSLLAGMAGGDASHRTIVLSGLAGLVAGACSMAAGEYISVASQTEVAQAEIEMERLELARRPAAEMKELAEFLTERGLDPELALEAARQIHRDPDQALIVHVQEELGVDPTDLPNPSVAAVSSFGSFALGAVLPLLPYLLGLNELWTAMLLAFGGLFACGAIVSRVSSRSWWFSGARQLAFGAVAAAVTFGLGVLIGGHLS</sequence>
<evidence type="ECO:0000256" key="2">
    <source>
        <dbReference type="ARBA" id="ARBA00022692"/>
    </source>
</evidence>
<evidence type="ECO:0000313" key="8">
    <source>
        <dbReference type="Proteomes" id="UP001499854"/>
    </source>
</evidence>
<evidence type="ECO:0000256" key="5">
    <source>
        <dbReference type="SAM" id="MobiDB-lite"/>
    </source>
</evidence>
<name>A0ABN2TBW5_9ACTN</name>
<evidence type="ECO:0000313" key="7">
    <source>
        <dbReference type="EMBL" id="GAA2004616.1"/>
    </source>
</evidence>
<proteinExistence type="predicted"/>
<keyword evidence="4 6" id="KW-0472">Membrane</keyword>
<protein>
    <recommendedName>
        <fullName evidence="9">Integral membrane protein</fullName>
    </recommendedName>
</protein>
<keyword evidence="2 6" id="KW-0812">Transmembrane</keyword>
<dbReference type="PANTHER" id="PTHR31851">
    <property type="entry name" value="FE(2+)/MN(2+) TRANSPORTER PCL1"/>
    <property type="match status" value="1"/>
</dbReference>
<evidence type="ECO:0000256" key="3">
    <source>
        <dbReference type="ARBA" id="ARBA00022989"/>
    </source>
</evidence>
<keyword evidence="3 6" id="KW-1133">Transmembrane helix</keyword>
<evidence type="ECO:0000256" key="6">
    <source>
        <dbReference type="SAM" id="Phobius"/>
    </source>
</evidence>
<organism evidence="7 8">
    <name type="scientific">Catenulispora subtropica</name>
    <dbReference type="NCBI Taxonomy" id="450798"/>
    <lineage>
        <taxon>Bacteria</taxon>
        <taxon>Bacillati</taxon>
        <taxon>Actinomycetota</taxon>
        <taxon>Actinomycetes</taxon>
        <taxon>Catenulisporales</taxon>
        <taxon>Catenulisporaceae</taxon>
        <taxon>Catenulispora</taxon>
    </lineage>
</organism>
<dbReference type="EMBL" id="BAAAQM010000082">
    <property type="protein sequence ID" value="GAA2004616.1"/>
    <property type="molecule type" value="Genomic_DNA"/>
</dbReference>
<feature type="transmembrane region" description="Helical" evidence="6">
    <location>
        <begin position="272"/>
        <end position="293"/>
    </location>
</feature>
<keyword evidence="8" id="KW-1185">Reference proteome</keyword>
<feature type="transmembrane region" description="Helical" evidence="6">
    <location>
        <begin position="239"/>
        <end position="260"/>
    </location>
</feature>